<dbReference type="SUPFAM" id="SSF47413">
    <property type="entry name" value="lambda repressor-like DNA-binding domains"/>
    <property type="match status" value="1"/>
</dbReference>
<dbReference type="GO" id="GO:0003677">
    <property type="term" value="F:DNA binding"/>
    <property type="evidence" value="ECO:0007669"/>
    <property type="project" value="InterPro"/>
</dbReference>
<dbReference type="InterPro" id="IPR010982">
    <property type="entry name" value="Lambda_DNA-bd_dom_sf"/>
</dbReference>
<proteinExistence type="predicted"/>
<gene>
    <name evidence="1" type="ORF">SAMN04488098_1001136</name>
</gene>
<name>A0A1G8VDS3_9LACT</name>
<evidence type="ECO:0000313" key="1">
    <source>
        <dbReference type="EMBL" id="SDJ64109.1"/>
    </source>
</evidence>
<sequence>MQKAYKSFEEYLGDVYYNEISEAIKEFIHNKGRAFDFNSYTVLDPSYIELDDFRVTSISFYGIEHRQIFFNATINADIVLKGMGKQDYEADMKSKWFIVSFYGHLISGLRKVMIIDVREYSRERFCKENALSKYLVPYIYSEDLDKEAEKFLQRNYPDALENPMPIDMVELLDNMCLTMHYAPLPSNIFGMSVFSETEAEVFEENMIDTRTETIDVGTILVNPDVYFMRNIGSINNTIVHECIHHDMHSNFFELQKLLNSGLNAIRCETVEEYGDNTDGIDKALHWMEWQANVLAPRIMMPLKTTTQKLNEILNLLHNQHPLLRKAEVMQLAIQELANFFNVSKLAAKLRAIDIGFQQAAGTFVYVGGKYYPPYSFNDGTLDKNQTFVIDEMNALYEASMSEELSEIVYSGKVVYVNSMFCMNDPKYVIRHDDNSLELTEYALEHVDECCLVFDRANRISKLYDDSFYRRCFLCRDVDAAPFIEAKYNPEYEDNQKIQDRVKETSIISAYSIEMSEELMNMPGSFSKTLEYHIKRRELTNEILAERSGLSARIISDYRNNESLTKELPTVMALCIGLNLHQFYAEDLIEKAGHQWKKTPEHILYRWLLVWHTDENLLQWNKRLEDAGISQRLPSNRHERSKGGGK</sequence>
<dbReference type="RefSeq" id="WP_091264224.1">
    <property type="nucleotide sequence ID" value="NZ_FNFK01000001.1"/>
</dbReference>
<keyword evidence="2" id="KW-1185">Reference proteome</keyword>
<dbReference type="EMBL" id="FNFK01000001">
    <property type="protein sequence ID" value="SDJ64109.1"/>
    <property type="molecule type" value="Genomic_DNA"/>
</dbReference>
<protein>
    <submittedName>
        <fullName evidence="1">Uncharacterized protein</fullName>
    </submittedName>
</protein>
<accession>A0A1G8VDS3</accession>
<dbReference type="STRING" id="426701.SAMN04488098_1001136"/>
<dbReference type="Proteomes" id="UP000199433">
    <property type="component" value="Unassembled WGS sequence"/>
</dbReference>
<reference evidence="2" key="1">
    <citation type="submission" date="2016-10" db="EMBL/GenBank/DDBJ databases">
        <authorList>
            <person name="Varghese N."/>
            <person name="Submissions S."/>
        </authorList>
    </citation>
    <scope>NUCLEOTIDE SEQUENCE [LARGE SCALE GENOMIC DNA]</scope>
    <source>
        <strain evidence="2">DSM 19181</strain>
    </source>
</reference>
<dbReference type="OrthoDB" id="581382at2"/>
<evidence type="ECO:0000313" key="2">
    <source>
        <dbReference type="Proteomes" id="UP000199433"/>
    </source>
</evidence>
<dbReference type="AlphaFoldDB" id="A0A1G8VDS3"/>
<organism evidence="1 2">
    <name type="scientific">Alkalibacterium thalassium</name>
    <dbReference type="NCBI Taxonomy" id="426701"/>
    <lineage>
        <taxon>Bacteria</taxon>
        <taxon>Bacillati</taxon>
        <taxon>Bacillota</taxon>
        <taxon>Bacilli</taxon>
        <taxon>Lactobacillales</taxon>
        <taxon>Carnobacteriaceae</taxon>
        <taxon>Alkalibacterium</taxon>
    </lineage>
</organism>